<evidence type="ECO:0000313" key="2">
    <source>
        <dbReference type="EMBL" id="EFC41530.1"/>
    </source>
</evidence>
<feature type="compositionally biased region" description="Low complexity" evidence="1">
    <location>
        <begin position="1"/>
        <end position="10"/>
    </location>
</feature>
<dbReference type="GeneID" id="8862401"/>
<proteinExistence type="predicted"/>
<dbReference type="RefSeq" id="XP_002674274.1">
    <property type="nucleotide sequence ID" value="XM_002674228.1"/>
</dbReference>
<keyword evidence="3" id="KW-1185">Reference proteome</keyword>
<dbReference type="AlphaFoldDB" id="D2VNM5"/>
<evidence type="ECO:0000313" key="3">
    <source>
        <dbReference type="Proteomes" id="UP000006671"/>
    </source>
</evidence>
<feature type="compositionally biased region" description="Low complexity" evidence="1">
    <location>
        <begin position="32"/>
        <end position="43"/>
    </location>
</feature>
<sequence>MPQQQPSQQQGVNNSATNPSLFNNNNNRHGRTSTTRSNKNNTSPISLVNTNFQIPPSNGIIGNEKNVLIYQQQQQYQQEQQFGNHVINRQHCFQFLQPKMSVQYSNTNVPFQNTSPTHQHVIENNVDIGSNVNNTSPTTQSYFQSMPPEEFREIFLKKVFLGEDPNVDVCKTSNAHQQQAPILSNNIQHVIPSSKPSTPPNGVSQQHALYPNVHNSPVTSPTSSLIMQHHQQISPIQFQSNQHATTNANTKNATSNNEMVPLPPQQLENLTEQQLMEYILTWMTSVKTTNQ</sequence>
<evidence type="ECO:0000256" key="1">
    <source>
        <dbReference type="SAM" id="MobiDB-lite"/>
    </source>
</evidence>
<organism evidence="3">
    <name type="scientific">Naegleria gruberi</name>
    <name type="common">Amoeba</name>
    <dbReference type="NCBI Taxonomy" id="5762"/>
    <lineage>
        <taxon>Eukaryota</taxon>
        <taxon>Discoba</taxon>
        <taxon>Heterolobosea</taxon>
        <taxon>Tetramitia</taxon>
        <taxon>Eutetramitia</taxon>
        <taxon>Vahlkampfiidae</taxon>
        <taxon>Naegleria</taxon>
    </lineage>
</organism>
<reference evidence="2 3" key="1">
    <citation type="journal article" date="2010" name="Cell">
        <title>The genome of Naegleria gruberi illuminates early eukaryotic versatility.</title>
        <authorList>
            <person name="Fritz-Laylin L.K."/>
            <person name="Prochnik S.E."/>
            <person name="Ginger M.L."/>
            <person name="Dacks J.B."/>
            <person name="Carpenter M.L."/>
            <person name="Field M.C."/>
            <person name="Kuo A."/>
            <person name="Paredez A."/>
            <person name="Chapman J."/>
            <person name="Pham J."/>
            <person name="Shu S."/>
            <person name="Neupane R."/>
            <person name="Cipriano M."/>
            <person name="Mancuso J."/>
            <person name="Tu H."/>
            <person name="Salamov A."/>
            <person name="Lindquist E."/>
            <person name="Shapiro H."/>
            <person name="Lucas S."/>
            <person name="Grigoriev I.V."/>
            <person name="Cande W.Z."/>
            <person name="Fulton C."/>
            <person name="Rokhsar D.S."/>
            <person name="Dawson S.C."/>
        </authorList>
    </citation>
    <scope>NUCLEOTIDE SEQUENCE [LARGE SCALE GENOMIC DNA]</scope>
    <source>
        <strain evidence="2 3">NEG-M</strain>
    </source>
</reference>
<dbReference type="EMBL" id="GG738885">
    <property type="protein sequence ID" value="EFC41530.1"/>
    <property type="molecule type" value="Genomic_DNA"/>
</dbReference>
<gene>
    <name evidence="2" type="ORF">NAEGRDRAFT_51036</name>
</gene>
<name>D2VNM5_NAEGR</name>
<accession>D2VNM5</accession>
<feature type="region of interest" description="Disordered" evidence="1">
    <location>
        <begin position="1"/>
        <end position="50"/>
    </location>
</feature>
<feature type="compositionally biased region" description="Polar residues" evidence="1">
    <location>
        <begin position="11"/>
        <end position="27"/>
    </location>
</feature>
<dbReference type="InParanoid" id="D2VNM5"/>
<dbReference type="VEuPathDB" id="AmoebaDB:NAEGRDRAFT_51036"/>
<protein>
    <submittedName>
        <fullName evidence="2">Predicted protein</fullName>
    </submittedName>
</protein>
<dbReference type="Proteomes" id="UP000006671">
    <property type="component" value="Unassembled WGS sequence"/>
</dbReference>
<dbReference type="KEGG" id="ngr:NAEGRDRAFT_51036"/>